<organism evidence="2 3">
    <name type="scientific">Austropuccinia psidii MF-1</name>
    <dbReference type="NCBI Taxonomy" id="1389203"/>
    <lineage>
        <taxon>Eukaryota</taxon>
        <taxon>Fungi</taxon>
        <taxon>Dikarya</taxon>
        <taxon>Basidiomycota</taxon>
        <taxon>Pucciniomycotina</taxon>
        <taxon>Pucciniomycetes</taxon>
        <taxon>Pucciniales</taxon>
        <taxon>Sphaerophragmiaceae</taxon>
        <taxon>Austropuccinia</taxon>
    </lineage>
</organism>
<comment type="caution">
    <text evidence="2">The sequence shown here is derived from an EMBL/GenBank/DDBJ whole genome shotgun (WGS) entry which is preliminary data.</text>
</comment>
<accession>A0A9Q3DVL1</accession>
<keyword evidence="3" id="KW-1185">Reference proteome</keyword>
<feature type="region of interest" description="Disordered" evidence="1">
    <location>
        <begin position="48"/>
        <end position="73"/>
    </location>
</feature>
<protein>
    <submittedName>
        <fullName evidence="2">Uncharacterized protein</fullName>
    </submittedName>
</protein>
<dbReference type="Proteomes" id="UP000765509">
    <property type="component" value="Unassembled WGS sequence"/>
</dbReference>
<dbReference type="AlphaFoldDB" id="A0A9Q3DVL1"/>
<name>A0A9Q3DVL1_9BASI</name>
<evidence type="ECO:0000313" key="3">
    <source>
        <dbReference type="Proteomes" id="UP000765509"/>
    </source>
</evidence>
<reference evidence="2" key="1">
    <citation type="submission" date="2021-03" db="EMBL/GenBank/DDBJ databases">
        <title>Draft genome sequence of rust myrtle Austropuccinia psidii MF-1, a brazilian biotype.</title>
        <authorList>
            <person name="Quecine M.C."/>
            <person name="Pachon D.M.R."/>
            <person name="Bonatelli M.L."/>
            <person name="Correr F.H."/>
            <person name="Franceschini L.M."/>
            <person name="Leite T.F."/>
            <person name="Margarido G.R.A."/>
            <person name="Almeida C.A."/>
            <person name="Ferrarezi J.A."/>
            <person name="Labate C.A."/>
        </authorList>
    </citation>
    <scope>NUCLEOTIDE SEQUENCE</scope>
    <source>
        <strain evidence="2">MF-1</strain>
    </source>
</reference>
<proteinExistence type="predicted"/>
<dbReference type="EMBL" id="AVOT02020421">
    <property type="protein sequence ID" value="MBW0508593.1"/>
    <property type="molecule type" value="Genomic_DNA"/>
</dbReference>
<gene>
    <name evidence="2" type="ORF">O181_048308</name>
</gene>
<evidence type="ECO:0000313" key="2">
    <source>
        <dbReference type="EMBL" id="MBW0508593.1"/>
    </source>
</evidence>
<evidence type="ECO:0000256" key="1">
    <source>
        <dbReference type="SAM" id="MobiDB-lite"/>
    </source>
</evidence>
<sequence>MHFPKLQILSVYQPRWTTNTRGTHNRHWDSASQTDGCGLHISTRISISEDSSNDNSQVSSNESESSNSSSTHQNTSLELTSQCLFQIFTLPDPLTLPLFQRLHYLSWRGYTSLVNLVINKVGLHSNTKYSSFNLFNLAKLA</sequence>